<dbReference type="EMBL" id="AP024488">
    <property type="protein sequence ID" value="BCS97519.1"/>
    <property type="molecule type" value="Genomic_DNA"/>
</dbReference>
<evidence type="ECO:0000313" key="2">
    <source>
        <dbReference type="EMBL" id="BCS97519.1"/>
    </source>
</evidence>
<gene>
    <name evidence="2" type="ORF">DSLASN_31510</name>
</gene>
<protein>
    <recommendedName>
        <fullName evidence="1">DUF155 domain-containing protein</fullName>
    </recommendedName>
</protein>
<dbReference type="Proteomes" id="UP001320148">
    <property type="component" value="Chromosome"/>
</dbReference>
<keyword evidence="3" id="KW-1185">Reference proteome</keyword>
<organism evidence="2 3">
    <name type="scientific">Desulfoluna limicola</name>
    <dbReference type="NCBI Taxonomy" id="2810562"/>
    <lineage>
        <taxon>Bacteria</taxon>
        <taxon>Pseudomonadati</taxon>
        <taxon>Thermodesulfobacteriota</taxon>
        <taxon>Desulfobacteria</taxon>
        <taxon>Desulfobacterales</taxon>
        <taxon>Desulfolunaceae</taxon>
        <taxon>Desulfoluna</taxon>
    </lineage>
</organism>
<evidence type="ECO:0000313" key="3">
    <source>
        <dbReference type="Proteomes" id="UP001320148"/>
    </source>
</evidence>
<dbReference type="Pfam" id="PF02582">
    <property type="entry name" value="DUF155"/>
    <property type="match status" value="1"/>
</dbReference>
<proteinExistence type="predicted"/>
<dbReference type="PANTHER" id="PTHR16255">
    <property type="entry name" value="REQUIRED FOR MEIOTIC NUCLEAR DIVISION PROTEIN 1 HOMOLOG"/>
    <property type="match status" value="1"/>
</dbReference>
<dbReference type="InterPro" id="IPR051624">
    <property type="entry name" value="RMD1/Sad1-interacting"/>
</dbReference>
<feature type="domain" description="DUF155" evidence="1">
    <location>
        <begin position="51"/>
        <end position="217"/>
    </location>
</feature>
<dbReference type="RefSeq" id="WP_236888938.1">
    <property type="nucleotide sequence ID" value="NZ_AP024488.1"/>
</dbReference>
<dbReference type="InterPro" id="IPR003734">
    <property type="entry name" value="DUF155"/>
</dbReference>
<sequence>MVNDTPQTLSFVAFHISDQVDIPRFRADFSATLLHSTSREVFYAVGADGYVHLFNYGVVVVCGLNDAEVTQILNLLSGYSLQPLVERLREDLDVRICPGEPFRFGFDDVAVPELDANGVRVVMRIMARSVAIRYFSGEIEQLLEGLGDMAVQLERTGRLALGKRRIQELIGRALNTHNRIISCVYVFDVSTIVWENQDLERLDTGLTDYFDLPFRQKGISTRLNTIESHIQVFSELSHNRESSRLEWIIILLIAIEVADLFISRLL</sequence>
<accession>A0ABM7PK74</accession>
<name>A0ABM7PK74_9BACT</name>
<reference evidence="2 3" key="1">
    <citation type="submission" date="2021-02" db="EMBL/GenBank/DDBJ databases">
        <title>Complete genome of Desulfoluna sp. strain ASN36.</title>
        <authorList>
            <person name="Takahashi A."/>
            <person name="Kojima H."/>
            <person name="Fukui M."/>
        </authorList>
    </citation>
    <scope>NUCLEOTIDE SEQUENCE [LARGE SCALE GENOMIC DNA]</scope>
    <source>
        <strain evidence="2 3">ASN36</strain>
    </source>
</reference>
<dbReference type="PANTHER" id="PTHR16255:SF6">
    <property type="entry name" value="PROTEIN RETARDED ROOT GROWTH-LIKE"/>
    <property type="match status" value="1"/>
</dbReference>
<evidence type="ECO:0000259" key="1">
    <source>
        <dbReference type="Pfam" id="PF02582"/>
    </source>
</evidence>